<dbReference type="SUPFAM" id="SSF55931">
    <property type="entry name" value="Glutamine synthetase/guanido kinase"/>
    <property type="match status" value="1"/>
</dbReference>
<dbReference type="AlphaFoldDB" id="A0A183D1E6"/>
<keyword evidence="6" id="KW-0547">Nucleotide-binding</keyword>
<comment type="similarity">
    <text evidence="2 8 9">Belongs to the glutamine synthetase family.</text>
</comment>
<evidence type="ECO:0000256" key="2">
    <source>
        <dbReference type="ARBA" id="ARBA00009897"/>
    </source>
</evidence>
<evidence type="ECO:0000256" key="3">
    <source>
        <dbReference type="ARBA" id="ARBA00012937"/>
    </source>
</evidence>
<dbReference type="OrthoDB" id="1936100at2759"/>
<dbReference type="GO" id="GO:0005737">
    <property type="term" value="C:cytoplasm"/>
    <property type="evidence" value="ECO:0007669"/>
    <property type="project" value="UniProtKB-SubCell"/>
</dbReference>
<dbReference type="Pfam" id="PF00120">
    <property type="entry name" value="Gln-synt_C"/>
    <property type="match status" value="1"/>
</dbReference>
<evidence type="ECO:0000313" key="13">
    <source>
        <dbReference type="WBParaSite" id="GPUH_0000254201-mRNA-1"/>
    </source>
</evidence>
<evidence type="ECO:0000256" key="7">
    <source>
        <dbReference type="ARBA" id="ARBA00022840"/>
    </source>
</evidence>
<evidence type="ECO:0000256" key="9">
    <source>
        <dbReference type="RuleBase" id="RU000384"/>
    </source>
</evidence>
<reference evidence="11 12" key="2">
    <citation type="submission" date="2018-11" db="EMBL/GenBank/DDBJ databases">
        <authorList>
            <consortium name="Pathogen Informatics"/>
        </authorList>
    </citation>
    <scope>NUCLEOTIDE SEQUENCE [LARGE SCALE GENOMIC DNA]</scope>
</reference>
<dbReference type="EC" id="6.3.1.2" evidence="3"/>
<evidence type="ECO:0000313" key="11">
    <source>
        <dbReference type="EMBL" id="VDK34833.1"/>
    </source>
</evidence>
<comment type="subcellular location">
    <subcellularLocation>
        <location evidence="1">Cytoplasm</location>
    </subcellularLocation>
</comment>
<accession>A0A183D1E6</accession>
<dbReference type="InterPro" id="IPR014746">
    <property type="entry name" value="Gln_synth/guanido_kin_cat_dom"/>
</dbReference>
<dbReference type="Gene3D" id="3.30.590.10">
    <property type="entry name" value="Glutamine synthetase/guanido kinase, catalytic domain"/>
    <property type="match status" value="1"/>
</dbReference>
<dbReference type="InterPro" id="IPR008146">
    <property type="entry name" value="Gln_synth_cat_dom"/>
</dbReference>
<gene>
    <name evidence="11" type="ORF">GPUH_LOCUS2537</name>
</gene>
<reference evidence="13" key="1">
    <citation type="submission" date="2016-06" db="UniProtKB">
        <authorList>
            <consortium name="WormBaseParasite"/>
        </authorList>
    </citation>
    <scope>IDENTIFICATION</scope>
</reference>
<sequence>MSVALMHRVAGRHETAPIKEFTWGVASRSCSVRIPRKTADEGMGYFEDRRPASNCDPYLVTMALARTVCLNERKLSLTYTPK</sequence>
<dbReference type="PANTHER" id="PTHR20852">
    <property type="entry name" value="GLUTAMINE SYNTHETASE"/>
    <property type="match status" value="1"/>
</dbReference>
<name>A0A183D1E6_9BILA</name>
<dbReference type="PANTHER" id="PTHR20852:SF57">
    <property type="entry name" value="GLUTAMINE SYNTHETASE 2 CYTOPLASMIC"/>
    <property type="match status" value="1"/>
</dbReference>
<keyword evidence="12" id="KW-1185">Reference proteome</keyword>
<evidence type="ECO:0000313" key="12">
    <source>
        <dbReference type="Proteomes" id="UP000271098"/>
    </source>
</evidence>
<dbReference type="GO" id="GO:0006542">
    <property type="term" value="P:glutamine biosynthetic process"/>
    <property type="evidence" value="ECO:0007669"/>
    <property type="project" value="TreeGrafter"/>
</dbReference>
<protein>
    <recommendedName>
        <fullName evidence="3">glutamine synthetase</fullName>
        <ecNumber evidence="3">6.3.1.2</ecNumber>
    </recommendedName>
</protein>
<evidence type="ECO:0000256" key="6">
    <source>
        <dbReference type="ARBA" id="ARBA00022741"/>
    </source>
</evidence>
<feature type="domain" description="GS catalytic" evidence="10">
    <location>
        <begin position="1"/>
        <end position="82"/>
    </location>
</feature>
<proteinExistence type="inferred from homology"/>
<keyword evidence="4" id="KW-0963">Cytoplasm</keyword>
<organism evidence="13">
    <name type="scientific">Gongylonema pulchrum</name>
    <dbReference type="NCBI Taxonomy" id="637853"/>
    <lineage>
        <taxon>Eukaryota</taxon>
        <taxon>Metazoa</taxon>
        <taxon>Ecdysozoa</taxon>
        <taxon>Nematoda</taxon>
        <taxon>Chromadorea</taxon>
        <taxon>Rhabditida</taxon>
        <taxon>Spirurina</taxon>
        <taxon>Spiruromorpha</taxon>
        <taxon>Spiruroidea</taxon>
        <taxon>Gongylonematidae</taxon>
        <taxon>Gongylonema</taxon>
    </lineage>
</organism>
<dbReference type="Proteomes" id="UP000271098">
    <property type="component" value="Unassembled WGS sequence"/>
</dbReference>
<evidence type="ECO:0000259" key="10">
    <source>
        <dbReference type="PROSITE" id="PS51987"/>
    </source>
</evidence>
<dbReference type="PROSITE" id="PS51987">
    <property type="entry name" value="GS_CATALYTIC"/>
    <property type="match status" value="1"/>
</dbReference>
<dbReference type="InterPro" id="IPR050292">
    <property type="entry name" value="Glutamine_Synthetase"/>
</dbReference>
<dbReference type="EMBL" id="UYRT01003877">
    <property type="protein sequence ID" value="VDK34833.1"/>
    <property type="molecule type" value="Genomic_DNA"/>
</dbReference>
<evidence type="ECO:0000256" key="1">
    <source>
        <dbReference type="ARBA" id="ARBA00004496"/>
    </source>
</evidence>
<evidence type="ECO:0000256" key="5">
    <source>
        <dbReference type="ARBA" id="ARBA00022598"/>
    </source>
</evidence>
<evidence type="ECO:0000256" key="4">
    <source>
        <dbReference type="ARBA" id="ARBA00022490"/>
    </source>
</evidence>
<keyword evidence="5" id="KW-0436">Ligase</keyword>
<dbReference type="WBParaSite" id="GPUH_0000254201-mRNA-1">
    <property type="protein sequence ID" value="GPUH_0000254201-mRNA-1"/>
    <property type="gene ID" value="GPUH_0000254201"/>
</dbReference>
<dbReference type="FunFam" id="3.30.590.10:FF:000011">
    <property type="entry name" value="Glutamine synthetase"/>
    <property type="match status" value="1"/>
</dbReference>
<keyword evidence="7" id="KW-0067">ATP-binding</keyword>
<evidence type="ECO:0000256" key="8">
    <source>
        <dbReference type="PROSITE-ProRule" id="PRU01331"/>
    </source>
</evidence>
<dbReference type="GO" id="GO:0005524">
    <property type="term" value="F:ATP binding"/>
    <property type="evidence" value="ECO:0007669"/>
    <property type="project" value="UniProtKB-KW"/>
</dbReference>
<dbReference type="GO" id="GO:0004356">
    <property type="term" value="F:glutamine synthetase activity"/>
    <property type="evidence" value="ECO:0007669"/>
    <property type="project" value="UniProtKB-EC"/>
</dbReference>